<evidence type="ECO:0000313" key="10">
    <source>
        <dbReference type="EMBL" id="GAU89752.1"/>
    </source>
</evidence>
<dbReference type="GO" id="GO:0016020">
    <property type="term" value="C:membrane"/>
    <property type="evidence" value="ECO:0007669"/>
    <property type="project" value="UniProtKB-SubCell"/>
</dbReference>
<keyword evidence="11" id="KW-1185">Reference proteome</keyword>
<feature type="transmembrane region" description="Helical" evidence="8">
    <location>
        <begin position="116"/>
        <end position="138"/>
    </location>
</feature>
<comment type="subcellular location">
    <subcellularLocation>
        <location evidence="1">Membrane</location>
        <topology evidence="1">Multi-pass membrane protein</topology>
    </subcellularLocation>
</comment>
<feature type="transmembrane region" description="Helical" evidence="8">
    <location>
        <begin position="270"/>
        <end position="292"/>
    </location>
</feature>
<dbReference type="PANTHER" id="PTHR48022">
    <property type="entry name" value="PLASTIDIC GLUCOSE TRANSPORTER 4"/>
    <property type="match status" value="1"/>
</dbReference>
<organism evidence="10 11">
    <name type="scientific">Ramazzottius varieornatus</name>
    <name type="common">Water bear</name>
    <name type="synonym">Tardigrade</name>
    <dbReference type="NCBI Taxonomy" id="947166"/>
    <lineage>
        <taxon>Eukaryota</taxon>
        <taxon>Metazoa</taxon>
        <taxon>Ecdysozoa</taxon>
        <taxon>Tardigrada</taxon>
        <taxon>Eutardigrada</taxon>
        <taxon>Parachela</taxon>
        <taxon>Hypsibioidea</taxon>
        <taxon>Ramazzottiidae</taxon>
        <taxon>Ramazzottius</taxon>
    </lineage>
</organism>
<feature type="transmembrane region" description="Helical" evidence="8">
    <location>
        <begin position="437"/>
        <end position="455"/>
    </location>
</feature>
<dbReference type="EMBL" id="BDGG01000001">
    <property type="protein sequence ID" value="GAU89752.1"/>
    <property type="molecule type" value="Genomic_DNA"/>
</dbReference>
<dbReference type="GO" id="GO:0005351">
    <property type="term" value="F:carbohydrate:proton symporter activity"/>
    <property type="evidence" value="ECO:0007669"/>
    <property type="project" value="TreeGrafter"/>
</dbReference>
<evidence type="ECO:0000256" key="1">
    <source>
        <dbReference type="ARBA" id="ARBA00004141"/>
    </source>
</evidence>
<dbReference type="InterPro" id="IPR050360">
    <property type="entry name" value="MFS_Sugar_Transporters"/>
</dbReference>
<evidence type="ECO:0000259" key="9">
    <source>
        <dbReference type="PROSITE" id="PS50850"/>
    </source>
</evidence>
<keyword evidence="6 8" id="KW-0472">Membrane</keyword>
<name>A0A1D1UQ14_RAMVA</name>
<dbReference type="FunFam" id="1.20.1250.20:FF:000134">
    <property type="entry name" value="MFS sugar transporter protein"/>
    <property type="match status" value="1"/>
</dbReference>
<dbReference type="Gene3D" id="1.20.1250.20">
    <property type="entry name" value="MFS general substrate transporter like domains"/>
    <property type="match status" value="1"/>
</dbReference>
<evidence type="ECO:0000256" key="8">
    <source>
        <dbReference type="SAM" id="Phobius"/>
    </source>
</evidence>
<proteinExistence type="inferred from homology"/>
<dbReference type="PROSITE" id="PS00217">
    <property type="entry name" value="SUGAR_TRANSPORT_2"/>
    <property type="match status" value="1"/>
</dbReference>
<evidence type="ECO:0000256" key="5">
    <source>
        <dbReference type="ARBA" id="ARBA00022989"/>
    </source>
</evidence>
<dbReference type="NCBIfam" id="TIGR00879">
    <property type="entry name" value="SP"/>
    <property type="match status" value="1"/>
</dbReference>
<dbReference type="Pfam" id="PF00083">
    <property type="entry name" value="Sugar_tr"/>
    <property type="match status" value="1"/>
</dbReference>
<dbReference type="STRING" id="947166.A0A1D1UQ14"/>
<feature type="transmembrane region" description="Helical" evidence="8">
    <location>
        <begin position="337"/>
        <end position="362"/>
    </location>
</feature>
<feature type="transmembrane region" description="Helical" evidence="8">
    <location>
        <begin position="414"/>
        <end position="431"/>
    </location>
</feature>
<evidence type="ECO:0000256" key="3">
    <source>
        <dbReference type="ARBA" id="ARBA00022448"/>
    </source>
</evidence>
<feature type="transmembrane region" description="Helical" evidence="8">
    <location>
        <begin position="368"/>
        <end position="393"/>
    </location>
</feature>
<dbReference type="PROSITE" id="PS50850">
    <property type="entry name" value="MFS"/>
    <property type="match status" value="1"/>
</dbReference>
<reference evidence="10 11" key="1">
    <citation type="journal article" date="2016" name="Nat. Commun.">
        <title>Extremotolerant tardigrade genome and improved radiotolerance of human cultured cells by tardigrade-unique protein.</title>
        <authorList>
            <person name="Hashimoto T."/>
            <person name="Horikawa D.D."/>
            <person name="Saito Y."/>
            <person name="Kuwahara H."/>
            <person name="Kozuka-Hata H."/>
            <person name="Shin-I T."/>
            <person name="Minakuchi Y."/>
            <person name="Ohishi K."/>
            <person name="Motoyama A."/>
            <person name="Aizu T."/>
            <person name="Enomoto A."/>
            <person name="Kondo K."/>
            <person name="Tanaka S."/>
            <person name="Hara Y."/>
            <person name="Koshikawa S."/>
            <person name="Sagara H."/>
            <person name="Miura T."/>
            <person name="Yokobori S."/>
            <person name="Miyagawa K."/>
            <person name="Suzuki Y."/>
            <person name="Kubo T."/>
            <person name="Oyama M."/>
            <person name="Kohara Y."/>
            <person name="Fujiyama A."/>
            <person name="Arakawa K."/>
            <person name="Katayama T."/>
            <person name="Toyoda A."/>
            <person name="Kunieda T."/>
        </authorList>
    </citation>
    <scope>NUCLEOTIDE SEQUENCE [LARGE SCALE GENOMIC DNA]</scope>
    <source>
        <strain evidence="10 11">YOKOZUNA-1</strain>
    </source>
</reference>
<dbReference type="Proteomes" id="UP000186922">
    <property type="component" value="Unassembled WGS sequence"/>
</dbReference>
<evidence type="ECO:0000256" key="4">
    <source>
        <dbReference type="ARBA" id="ARBA00022692"/>
    </source>
</evidence>
<dbReference type="InterPro" id="IPR020846">
    <property type="entry name" value="MFS_dom"/>
</dbReference>
<dbReference type="InterPro" id="IPR005828">
    <property type="entry name" value="MFS_sugar_transport-like"/>
</dbReference>
<gene>
    <name evidence="10" type="primary">RvY_02263-1</name>
    <name evidence="10" type="synonym">RvY_02263.1</name>
    <name evidence="10" type="ORF">RvY_02263</name>
</gene>
<keyword evidence="4 8" id="KW-0812">Transmembrane</keyword>
<comment type="caution">
    <text evidence="10">The sequence shown here is derived from an EMBL/GenBank/DDBJ whole genome shotgun (WGS) entry which is preliminary data.</text>
</comment>
<feature type="transmembrane region" description="Helical" evidence="8">
    <location>
        <begin position="184"/>
        <end position="205"/>
    </location>
</feature>
<feature type="transmembrane region" description="Helical" evidence="8">
    <location>
        <begin position="91"/>
        <end position="110"/>
    </location>
</feature>
<sequence length="494" mass="54327">MGRFYNYLVTLASAMGGFLFGYEIGIIDQILHMDSFGLLFGLRVHNETGGRPAISPEYGDLAGWITFTFLMGAVFGSASAGFLCDFIGRRPSIFLGSILFTAGGAMQTVAPDIGVLYGGRVISGAGVGLMSAAVPLYISETAPTENRGRLISVYQLMVTFGILVASCVNAAILTTLTGELEWRLAMGIQIIPALILWLLIIVLPFSPRWLVMKGRDKGALRVLARLRNGSEQSAAVQSEFKAIKREDADERAAGSASWMELFQDGVRMRIFLGVVLQAFQQWTGINVVLYYAAKLFTDMGFAEFDASVTLVIINAAINFLATFPGMWLVERIGRKKLMVLGGIAMGLSHCCVCMMLGLARLLNNKNLWWGAVVFLYIFTIAFAASWGPVVWVYQSEIFSMSTRAKGTSLSTVSNWAWNAIIAKITPTFFAHADYFTYLIFGGFGFLMSAFALFFVPETRGRSLEDMDQIFGRVPDRIHQKRVKNGVDNIAMEKI</sequence>
<dbReference type="PANTHER" id="PTHR48022:SF2">
    <property type="entry name" value="PLASTIDIC GLUCOSE TRANSPORTER 4"/>
    <property type="match status" value="1"/>
</dbReference>
<feature type="transmembrane region" description="Helical" evidence="8">
    <location>
        <begin position="304"/>
        <end position="325"/>
    </location>
</feature>
<dbReference type="SUPFAM" id="SSF103473">
    <property type="entry name" value="MFS general substrate transporter"/>
    <property type="match status" value="1"/>
</dbReference>
<dbReference type="InterPro" id="IPR036259">
    <property type="entry name" value="MFS_trans_sf"/>
</dbReference>
<evidence type="ECO:0000313" key="11">
    <source>
        <dbReference type="Proteomes" id="UP000186922"/>
    </source>
</evidence>
<dbReference type="PRINTS" id="PR00171">
    <property type="entry name" value="SUGRTRNSPORT"/>
</dbReference>
<evidence type="ECO:0000256" key="2">
    <source>
        <dbReference type="ARBA" id="ARBA00010992"/>
    </source>
</evidence>
<dbReference type="PROSITE" id="PS00216">
    <property type="entry name" value="SUGAR_TRANSPORT_1"/>
    <property type="match status" value="1"/>
</dbReference>
<evidence type="ECO:0000256" key="6">
    <source>
        <dbReference type="ARBA" id="ARBA00023136"/>
    </source>
</evidence>
<feature type="domain" description="Major facilitator superfamily (MFS) profile" evidence="9">
    <location>
        <begin position="9"/>
        <end position="459"/>
    </location>
</feature>
<protein>
    <recommendedName>
        <fullName evidence="9">Major facilitator superfamily (MFS) profile domain-containing protein</fullName>
    </recommendedName>
</protein>
<evidence type="ECO:0000256" key="7">
    <source>
        <dbReference type="RuleBase" id="RU003346"/>
    </source>
</evidence>
<dbReference type="OrthoDB" id="6612291at2759"/>
<dbReference type="InterPro" id="IPR005829">
    <property type="entry name" value="Sugar_transporter_CS"/>
</dbReference>
<dbReference type="AlphaFoldDB" id="A0A1D1UQ14"/>
<dbReference type="InterPro" id="IPR003663">
    <property type="entry name" value="Sugar/inositol_transpt"/>
</dbReference>
<feature type="transmembrane region" description="Helical" evidence="8">
    <location>
        <begin position="61"/>
        <end position="84"/>
    </location>
</feature>
<keyword evidence="5 8" id="KW-1133">Transmembrane helix</keyword>
<comment type="similarity">
    <text evidence="2 7">Belongs to the major facilitator superfamily. Sugar transporter (TC 2.A.1.1) family.</text>
</comment>
<accession>A0A1D1UQ14</accession>
<feature type="transmembrane region" description="Helical" evidence="8">
    <location>
        <begin position="150"/>
        <end position="172"/>
    </location>
</feature>
<feature type="transmembrane region" description="Helical" evidence="8">
    <location>
        <begin position="7"/>
        <end position="27"/>
    </location>
</feature>
<keyword evidence="3 7" id="KW-0813">Transport</keyword>